<evidence type="ECO:0000313" key="3">
    <source>
        <dbReference type="Proteomes" id="UP001519460"/>
    </source>
</evidence>
<comment type="caution">
    <text evidence="2">The sequence shown here is derived from an EMBL/GenBank/DDBJ whole genome shotgun (WGS) entry which is preliminary data.</text>
</comment>
<keyword evidence="3" id="KW-1185">Reference proteome</keyword>
<organism evidence="2 3">
    <name type="scientific">Batillaria attramentaria</name>
    <dbReference type="NCBI Taxonomy" id="370345"/>
    <lineage>
        <taxon>Eukaryota</taxon>
        <taxon>Metazoa</taxon>
        <taxon>Spiralia</taxon>
        <taxon>Lophotrochozoa</taxon>
        <taxon>Mollusca</taxon>
        <taxon>Gastropoda</taxon>
        <taxon>Caenogastropoda</taxon>
        <taxon>Sorbeoconcha</taxon>
        <taxon>Cerithioidea</taxon>
        <taxon>Batillariidae</taxon>
        <taxon>Batillaria</taxon>
    </lineage>
</organism>
<dbReference type="AlphaFoldDB" id="A0ABD0JRF8"/>
<name>A0ABD0JRF8_9CAEN</name>
<reference evidence="2 3" key="1">
    <citation type="journal article" date="2023" name="Sci. Data">
        <title>Genome assembly of the Korean intertidal mud-creeper Batillaria attramentaria.</title>
        <authorList>
            <person name="Patra A.K."/>
            <person name="Ho P.T."/>
            <person name="Jun S."/>
            <person name="Lee S.J."/>
            <person name="Kim Y."/>
            <person name="Won Y.J."/>
        </authorList>
    </citation>
    <scope>NUCLEOTIDE SEQUENCE [LARGE SCALE GENOMIC DNA]</scope>
    <source>
        <strain evidence="2">Wonlab-2016</strain>
    </source>
</reference>
<gene>
    <name evidence="2" type="ORF">BaRGS_00031530</name>
</gene>
<feature type="region of interest" description="Disordered" evidence="1">
    <location>
        <begin position="451"/>
        <end position="476"/>
    </location>
</feature>
<proteinExistence type="predicted"/>
<evidence type="ECO:0000256" key="1">
    <source>
        <dbReference type="SAM" id="MobiDB-lite"/>
    </source>
</evidence>
<dbReference type="EMBL" id="JACVVK020000355">
    <property type="protein sequence ID" value="KAK7477219.1"/>
    <property type="molecule type" value="Genomic_DNA"/>
</dbReference>
<evidence type="ECO:0000313" key="2">
    <source>
        <dbReference type="EMBL" id="KAK7477219.1"/>
    </source>
</evidence>
<dbReference type="Proteomes" id="UP001519460">
    <property type="component" value="Unassembled WGS sequence"/>
</dbReference>
<accession>A0ABD0JRF8</accession>
<sequence length="773" mass="79519">METAGSTSTSTAVTSPTVMRFSELMISTTLQSPPSSSHSSSRASEGAVLNWTEHLLSSEPPLLTSSVTCSSDDVCPYSSMGTSFATDVVEQTSATTARDETFRQSLTLSSYYFPFSTDIISVTKMVTYDTVTRTGYTVTYDIEPTSPSEAATLASASVDEKSGDVMATELGGTDIFVEGSSSVAIATELSGTGSVSEGGSFGGAWATELGGTGTVLVEGSFAGAMATELGGTDTVLLEGSFGGAMATELGNSDAVLVDGTFGGALATELGGTETEFVDGSFSVATETEIGGTHSVFQDGSFGGAMDTELGGTVLYDLTLQTLPASELMSTSPTSVLNMGTAYLTGSLVRERTVELGGTVYSDLTFDTMPPSPSATEVVTVGESGISFDGHTLAGLGGTSSAESVVLSEKEISSVSRATHKTTSISAVSHVVSIDSSSVSVPRIDSTVFTDRSISTDNTNSQMQSSATRTPSANPEHNSISMVVNDQTSDGLIVTDYATAEPEMTGRTMSDYVLEVSIVPTAVTQADQIRVTDTVDFESRLAVVTTDEPLIVNATSAQVEPNDRTQDGLEFSSMLNAEYGVTGVTVNSLESVLTVLSATAARTAEDIGVTDKTDDGFSAIHTDGALSGARSKTTAAYSLASSLIDTSGVAEFSAMDSDSGASGARSKPTADYSLASSLIDTSGESKVSITEYSLTFSLTETSVAMSKTSAEYSLASSLTDASFAVSKEVSDYSLASSLTDTSGAMSETTASSLIDPFGAISEEAADYSLDIQLD</sequence>
<protein>
    <submittedName>
        <fullName evidence="2">Uncharacterized protein</fullName>
    </submittedName>
</protein>